<sequence length="307" mass="35495">MTPARLFDPLWEQIRFKYIQLYNLSRFTYSRTHVFQPGQIGYGDGSLEQAFFARLTEMGFKLAAREMPTSGNVPGRYCIVNKHIEGQKYEVFLMTTFGGAKSENELRLLGRYFGMPMGSTQWIDDTPGLATIPPLFGRDKASFAFAIPFVTTVSPPNLPTLTRLPFGELERLRKFSRSKLQTLPAVQSTIRQALRKYRFEQPPVQVSGVDDFKPLPIEKVNLIALEEDDLEEIRRHTSTFPPTKAKRLKLTARHDIRWPLQFFYRDIHGSKALDHQRRAPRQLSPIPKPYFAPCLPISFQKFKRLIR</sequence>
<accession>A0A409VJI0</accession>
<comment type="caution">
    <text evidence="1">The sequence shown here is derived from an EMBL/GenBank/DDBJ whole genome shotgun (WGS) entry which is preliminary data.</text>
</comment>
<name>A0A409VJI0_9AGAR</name>
<gene>
    <name evidence="1" type="ORF">CVT26_011197</name>
</gene>
<dbReference type="InParanoid" id="A0A409VJI0"/>
<keyword evidence="2" id="KW-1185">Reference proteome</keyword>
<evidence type="ECO:0000313" key="2">
    <source>
        <dbReference type="Proteomes" id="UP000284706"/>
    </source>
</evidence>
<reference evidence="1 2" key="1">
    <citation type="journal article" date="2018" name="Evol. Lett.">
        <title>Horizontal gene cluster transfer increased hallucinogenic mushroom diversity.</title>
        <authorList>
            <person name="Reynolds H.T."/>
            <person name="Vijayakumar V."/>
            <person name="Gluck-Thaler E."/>
            <person name="Korotkin H.B."/>
            <person name="Matheny P.B."/>
            <person name="Slot J.C."/>
        </authorList>
    </citation>
    <scope>NUCLEOTIDE SEQUENCE [LARGE SCALE GENOMIC DNA]</scope>
    <source>
        <strain evidence="1 2">SRW20</strain>
    </source>
</reference>
<evidence type="ECO:0000313" key="1">
    <source>
        <dbReference type="EMBL" id="PPQ66439.1"/>
    </source>
</evidence>
<proteinExistence type="predicted"/>
<dbReference type="OrthoDB" id="2885496at2759"/>
<dbReference type="Proteomes" id="UP000284706">
    <property type="component" value="Unassembled WGS sequence"/>
</dbReference>
<protein>
    <submittedName>
        <fullName evidence="1">Uncharacterized protein</fullName>
    </submittedName>
</protein>
<organism evidence="1 2">
    <name type="scientific">Gymnopilus dilepis</name>
    <dbReference type="NCBI Taxonomy" id="231916"/>
    <lineage>
        <taxon>Eukaryota</taxon>
        <taxon>Fungi</taxon>
        <taxon>Dikarya</taxon>
        <taxon>Basidiomycota</taxon>
        <taxon>Agaricomycotina</taxon>
        <taxon>Agaricomycetes</taxon>
        <taxon>Agaricomycetidae</taxon>
        <taxon>Agaricales</taxon>
        <taxon>Agaricineae</taxon>
        <taxon>Hymenogastraceae</taxon>
        <taxon>Gymnopilus</taxon>
    </lineage>
</organism>
<dbReference type="EMBL" id="NHYE01005630">
    <property type="protein sequence ID" value="PPQ66439.1"/>
    <property type="molecule type" value="Genomic_DNA"/>
</dbReference>
<dbReference type="AlphaFoldDB" id="A0A409VJI0"/>